<evidence type="ECO:0000313" key="2">
    <source>
        <dbReference type="EMBL" id="GLB45806.1"/>
    </source>
</evidence>
<feature type="compositionally biased region" description="Basic residues" evidence="1">
    <location>
        <begin position="45"/>
        <end position="55"/>
    </location>
</feature>
<feature type="compositionally biased region" description="Acidic residues" evidence="1">
    <location>
        <begin position="106"/>
        <end position="115"/>
    </location>
</feature>
<comment type="caution">
    <text evidence="2">The sequence shown here is derived from an EMBL/GenBank/DDBJ whole genome shotgun (WGS) entry which is preliminary data.</text>
</comment>
<feature type="compositionally biased region" description="Polar residues" evidence="1">
    <location>
        <begin position="85"/>
        <end position="95"/>
    </location>
</feature>
<feature type="region of interest" description="Disordered" evidence="1">
    <location>
        <begin position="45"/>
        <end position="115"/>
    </location>
</feature>
<feature type="compositionally biased region" description="Low complexity" evidence="1">
    <location>
        <begin position="68"/>
        <end position="78"/>
    </location>
</feature>
<sequence>MEIISTNHSLPFCLSGMAEEAQATRSGRIPKKSFKRKAIDATKTVRHFFKNKKKKDQLPASSDDDDATPPAVSDSAAALAPETPAPSTNGTQSTPVDDIINISDSSQEDDEDEGA</sequence>
<dbReference type="AlphaFoldDB" id="A0A9P3UX60"/>
<dbReference type="OrthoDB" id="2677917at2759"/>
<evidence type="ECO:0000313" key="3">
    <source>
        <dbReference type="Proteomes" id="UP001063166"/>
    </source>
</evidence>
<gene>
    <name evidence="2" type="ORF">LshimejAT787_3000150</name>
</gene>
<protein>
    <submittedName>
        <fullName evidence="2">Uncharacterized protein</fullName>
    </submittedName>
</protein>
<evidence type="ECO:0000256" key="1">
    <source>
        <dbReference type="SAM" id="MobiDB-lite"/>
    </source>
</evidence>
<dbReference type="Proteomes" id="UP001063166">
    <property type="component" value="Unassembled WGS sequence"/>
</dbReference>
<reference evidence="2" key="1">
    <citation type="submission" date="2022-07" db="EMBL/GenBank/DDBJ databases">
        <title>The genome of Lyophyllum shimeji provides insight into the initial evolution of ectomycorrhizal fungal genome.</title>
        <authorList>
            <person name="Kobayashi Y."/>
            <person name="Shibata T."/>
            <person name="Hirakawa H."/>
            <person name="Shigenobu S."/>
            <person name="Nishiyama T."/>
            <person name="Yamada A."/>
            <person name="Hasebe M."/>
            <person name="Kawaguchi M."/>
        </authorList>
    </citation>
    <scope>NUCLEOTIDE SEQUENCE</scope>
    <source>
        <strain evidence="2">AT787</strain>
    </source>
</reference>
<name>A0A9P3UX60_LYOSH</name>
<keyword evidence="3" id="KW-1185">Reference proteome</keyword>
<proteinExistence type="predicted"/>
<accession>A0A9P3UX60</accession>
<dbReference type="EMBL" id="BRPK01000030">
    <property type="protein sequence ID" value="GLB45806.1"/>
    <property type="molecule type" value="Genomic_DNA"/>
</dbReference>
<organism evidence="2 3">
    <name type="scientific">Lyophyllum shimeji</name>
    <name type="common">Hon-shimeji</name>
    <name type="synonym">Tricholoma shimeji</name>
    <dbReference type="NCBI Taxonomy" id="47721"/>
    <lineage>
        <taxon>Eukaryota</taxon>
        <taxon>Fungi</taxon>
        <taxon>Dikarya</taxon>
        <taxon>Basidiomycota</taxon>
        <taxon>Agaricomycotina</taxon>
        <taxon>Agaricomycetes</taxon>
        <taxon>Agaricomycetidae</taxon>
        <taxon>Agaricales</taxon>
        <taxon>Tricholomatineae</taxon>
        <taxon>Lyophyllaceae</taxon>
        <taxon>Lyophyllum</taxon>
    </lineage>
</organism>